<evidence type="ECO:0000313" key="4">
    <source>
        <dbReference type="EMBL" id="EEH08223.1"/>
    </source>
</evidence>
<dbReference type="EMBL" id="GG663366">
    <property type="protein sequence ID" value="EEH08223.1"/>
    <property type="molecule type" value="Genomic_DNA"/>
</dbReference>
<keyword evidence="2" id="KW-0472">Membrane</keyword>
<feature type="region of interest" description="Disordered" evidence="1">
    <location>
        <begin position="135"/>
        <end position="154"/>
    </location>
</feature>
<proteinExistence type="predicted"/>
<dbReference type="PANTHER" id="PTHR42055">
    <property type="entry name" value="YALI0E03476P"/>
    <property type="match status" value="1"/>
</dbReference>
<keyword evidence="2" id="KW-1133">Transmembrane helix</keyword>
<feature type="compositionally biased region" description="Pro residues" evidence="1">
    <location>
        <begin position="1"/>
        <end position="11"/>
    </location>
</feature>
<dbReference type="RefSeq" id="XP_045288654.1">
    <property type="nucleotide sequence ID" value="XM_045430511.1"/>
</dbReference>
<feature type="transmembrane region" description="Helical" evidence="2">
    <location>
        <begin position="72"/>
        <end position="90"/>
    </location>
</feature>
<evidence type="ECO:0000256" key="1">
    <source>
        <dbReference type="SAM" id="MobiDB-lite"/>
    </source>
</evidence>
<dbReference type="VEuPathDB" id="FungiDB:I7I50_07131"/>
<evidence type="ECO:0000256" key="2">
    <source>
        <dbReference type="SAM" id="Phobius"/>
    </source>
</evidence>
<reference evidence="5" key="1">
    <citation type="submission" date="2009-02" db="EMBL/GenBank/DDBJ databases">
        <title>The genome sequence of Ajellomyces capsulatus strain G186AR.</title>
        <authorList>
            <person name="Champion M."/>
            <person name="Cuomo C.A."/>
            <person name="Ma L.-J."/>
            <person name="Henn M.R."/>
            <person name="Sil A."/>
            <person name="Goldman B."/>
            <person name="Young S.K."/>
            <person name="Kodira C.D."/>
            <person name="Zeng Q."/>
            <person name="Koehrsen M."/>
            <person name="Alvarado L."/>
            <person name="Berlin A."/>
            <person name="Borenstein D."/>
            <person name="Chen Z."/>
            <person name="Engels R."/>
            <person name="Freedman E."/>
            <person name="Gellesch M."/>
            <person name="Goldberg J."/>
            <person name="Griggs A."/>
            <person name="Gujja S."/>
            <person name="Heiman D."/>
            <person name="Hepburn T."/>
            <person name="Howarth C."/>
            <person name="Jen D."/>
            <person name="Larson L."/>
            <person name="Lewis B."/>
            <person name="Mehta T."/>
            <person name="Park D."/>
            <person name="Pearson M."/>
            <person name="Roberts A."/>
            <person name="Saif S."/>
            <person name="Shea T."/>
            <person name="Shenoy N."/>
            <person name="Sisk P."/>
            <person name="Stolte C."/>
            <person name="Sykes S."/>
            <person name="Walk T."/>
            <person name="White J."/>
            <person name="Yandava C."/>
            <person name="Klein B."/>
            <person name="McEwen J.G."/>
            <person name="Puccia R."/>
            <person name="Goldman G.H."/>
            <person name="Felipe M.S."/>
            <person name="Nino-Vega G."/>
            <person name="San-Blas G."/>
            <person name="Taylor J."/>
            <person name="Mendoza L."/>
            <person name="Galagan J.E."/>
            <person name="Nusbaum C."/>
            <person name="Birren B.W."/>
        </authorList>
    </citation>
    <scope>NUCLEOTIDE SEQUENCE [LARGE SCALE GENOMIC DNA]</scope>
    <source>
        <strain evidence="5">G186AR / H82 / ATCC MYA-2454 / RMSCC 2432</strain>
    </source>
</reference>
<gene>
    <name evidence="3" type="ORF">HCBG_03462</name>
    <name evidence="4" type="ORF">HCBG_03512</name>
</gene>
<keyword evidence="5" id="KW-1185">Reference proteome</keyword>
<evidence type="ECO:0000313" key="3">
    <source>
        <dbReference type="EMBL" id="EEH08173.1"/>
    </source>
</evidence>
<dbReference type="InParanoid" id="C0NJY2"/>
<dbReference type="EMBL" id="GG663366">
    <property type="protein sequence ID" value="EEH08173.1"/>
    <property type="molecule type" value="Genomic_DNA"/>
</dbReference>
<dbReference type="Proteomes" id="UP000001631">
    <property type="component" value="Unassembled WGS sequence"/>
</dbReference>
<feature type="region of interest" description="Disordered" evidence="1">
    <location>
        <begin position="1"/>
        <end position="24"/>
    </location>
</feature>
<sequence length="664" mass="75093">MNGNSPGPPKLPWNQKANQKGEARCESVRKPRVLRFFPFRDRWAASNRLPIGVSTVLRTVSLTMLSHKGTRLFGVVAFFAIFLLILSSTPSTQLREAKAKAGSYVENLSPNLPNLAKFPQLPKLPGLPDLNNLRLTFSPPTHKPPEQTNSTSGESKWYSDWKWLNPFSSSITLDENRSVLPPLALRRPVFTYYNSMSKKQKGEFEADRQLLLTWRRAWWAKGFRPIVLGPSEAANNRRYRAVKTKELSPELEADFMKWLAWGNIDSGLLVDWRCFPMAEYEDRLLASLRGGSAPEHITRLENLGTCLFSGERGLVNDAIEAALQRSNLKDATAIIDVVPDKFFRVEKSTSLAYYDPDMVARQYSPIAEKIKENPSEGKLALVDLINLHLQTTFQNTFASGIAVTKPFPEVTTVLVNPAVKLAGLLAQCPPSMLQSTCPPNNLGCTPCTPKKRLKILQPSGYLNNSAVYTLGVLPHPYTLLSLQRGSDNITVRYIRRETDRDRWLIEATKILLGENIDSFTRAVPFKSIVAGRFAMSRSLWFTVESFPANPEQSQLPSETIDDLDWHFGFRIPRESSDGNDNAQKPLMKDFPGSDEAKIRMEFDLIEKARKVLKSAKNEDKRIKDASEAWNLVDTEVWRFVRAFRARSVIERKKWEEEEKGFAGS</sequence>
<keyword evidence="2" id="KW-0812">Transmembrane</keyword>
<dbReference type="PANTHER" id="PTHR42055:SF1">
    <property type="entry name" value="YALI0E03476P"/>
    <property type="match status" value="1"/>
</dbReference>
<organism evidence="3 5">
    <name type="scientific">Ajellomyces capsulatus (strain G186AR / H82 / ATCC MYA-2454 / RMSCC 2432)</name>
    <name type="common">Darling's disease fungus</name>
    <name type="synonym">Histoplasma capsulatum</name>
    <dbReference type="NCBI Taxonomy" id="447093"/>
    <lineage>
        <taxon>Eukaryota</taxon>
        <taxon>Fungi</taxon>
        <taxon>Dikarya</taxon>
        <taxon>Ascomycota</taxon>
        <taxon>Pezizomycotina</taxon>
        <taxon>Eurotiomycetes</taxon>
        <taxon>Eurotiomycetidae</taxon>
        <taxon>Onygenales</taxon>
        <taxon>Ajellomycetaceae</taxon>
        <taxon>Histoplasma</taxon>
    </lineage>
</organism>
<dbReference type="GeneID" id="69036478"/>
<evidence type="ECO:0000313" key="5">
    <source>
        <dbReference type="Proteomes" id="UP000001631"/>
    </source>
</evidence>
<protein>
    <submittedName>
        <fullName evidence="3">Uncharacterized protein</fullName>
    </submittedName>
</protein>
<dbReference type="AlphaFoldDB" id="C0NJY2"/>
<accession>C0NJY2</accession>
<reference evidence="3" key="2">
    <citation type="submission" date="2009-02" db="EMBL/GenBank/DDBJ databases">
        <title>The Genome Sequence of Ajellomyces capsulatus strain G186AR.</title>
        <authorList>
            <consortium name="The Broad Institute Genome Sequencing Platform"/>
            <person name="Champion M."/>
            <person name="Cuomo C."/>
            <person name="Ma L.-J."/>
            <person name="Henn M.R."/>
            <person name="Sil A."/>
            <person name="Goldman B."/>
            <person name="Young S.K."/>
            <person name="Kodira C.D."/>
            <person name="Zeng Q."/>
            <person name="Koehrsen M."/>
            <person name="Alvarado L."/>
            <person name="Berlin A."/>
            <person name="Borenstein D."/>
            <person name="Chen Z."/>
            <person name="Engels R."/>
            <person name="Freedman E."/>
            <person name="Gellesch M."/>
            <person name="Goldberg J."/>
            <person name="Griggs A."/>
            <person name="Gujja S."/>
            <person name="Heiman D."/>
            <person name="Hepburn T."/>
            <person name="Howarth C."/>
            <person name="Jen D."/>
            <person name="Larson L."/>
            <person name="Lewis B."/>
            <person name="Mehta T."/>
            <person name="Park D."/>
            <person name="Pearson M."/>
            <person name="Roberts A."/>
            <person name="Saif S."/>
            <person name="Shea T."/>
            <person name="Shenoy N."/>
            <person name="Sisk P."/>
            <person name="Stolte C."/>
            <person name="Sykes S."/>
            <person name="Walk T."/>
            <person name="White J."/>
            <person name="Yandava C."/>
            <person name="Klein B."/>
            <person name="McEwen J.G."/>
            <person name="Puccia R."/>
            <person name="Goldman G.H."/>
            <person name="Felipe M.S."/>
            <person name="Nino-Vega G."/>
            <person name="San-Blas G."/>
            <person name="Taylor J."/>
            <person name="Mendoza L."/>
            <person name="Galagan J."/>
            <person name="Nusbaum C."/>
            <person name="Birren B."/>
        </authorList>
    </citation>
    <scope>NUCLEOTIDE SEQUENCE</scope>
    <source>
        <strain evidence="3">G186AR</strain>
    </source>
</reference>
<dbReference type="HOGENOM" id="CLU_030660_0_0_1"/>
<name>C0NJY2_AJECG</name>